<feature type="transmembrane region" description="Helical" evidence="2">
    <location>
        <begin position="216"/>
        <end position="238"/>
    </location>
</feature>
<geneLocation type="plastid" evidence="3"/>
<keyword evidence="2" id="KW-0812">Transmembrane</keyword>
<keyword evidence="2" id="KW-0472">Membrane</keyword>
<dbReference type="GO" id="GO:0016020">
    <property type="term" value="C:membrane"/>
    <property type="evidence" value="ECO:0007669"/>
    <property type="project" value="UniProtKB-SubCell"/>
</dbReference>
<feature type="transmembrane region" description="Helical" evidence="2">
    <location>
        <begin position="190"/>
        <end position="210"/>
    </location>
</feature>
<feature type="transmembrane region" description="Helical" evidence="2">
    <location>
        <begin position="143"/>
        <end position="169"/>
    </location>
</feature>
<dbReference type="Pfam" id="PF05758">
    <property type="entry name" value="Ycf1"/>
    <property type="match status" value="1"/>
</dbReference>
<proteinExistence type="predicted"/>
<evidence type="ECO:0000313" key="3">
    <source>
        <dbReference type="EMBL" id="AZJ16613.1"/>
    </source>
</evidence>
<dbReference type="EMBL" id="MK036331">
    <property type="protein sequence ID" value="AZJ16613.1"/>
    <property type="molecule type" value="Genomic_DNA"/>
</dbReference>
<organism evidence="3">
    <name type="scientific">Rhopalocnemis phalloides</name>
    <dbReference type="NCBI Taxonomy" id="1128106"/>
    <lineage>
        <taxon>Eukaryota</taxon>
        <taxon>Viridiplantae</taxon>
        <taxon>Streptophyta</taxon>
        <taxon>Embryophyta</taxon>
        <taxon>Tracheophyta</taxon>
        <taxon>Spermatophyta</taxon>
        <taxon>Magnoliopsida</taxon>
        <taxon>eudicotyledons</taxon>
        <taxon>Gunneridae</taxon>
        <taxon>Pentapetalae</taxon>
        <taxon>Santalales</taxon>
        <taxon>Balanophoraceae</taxon>
        <taxon>Rhopalocnemis</taxon>
    </lineage>
</organism>
<dbReference type="InterPro" id="IPR008896">
    <property type="entry name" value="TIC214"/>
</dbReference>
<keyword evidence="2" id="KW-1133">Transmembrane helix</keyword>
<sequence length="1043" mass="129627">MLIQKKLILNIIFPILLIIVFSKFYYWILFNFNLITNFNNKNLQRLNLNQFSINFLNNYIIFFFLIIYYIPIYLDYIYIINICILLYFIFLIIFQNNNINNTIIIKFLFFNNIFIQLIKYSFIYNTLIIRILHNYFFRFIYKFNILIFFFLFFIYSYLIKYLACYLLNYKYILILKLKINNTFKNLIKKYYNYYYIYYILYFTNIFITYICILKNLYMIILFFIIINYLEIITFFYKFNITKKQEMKQFVHKTKFGKIKFNFILCFETIFSDLFLNYKKNKEPLRYNFIKNYIINEVSQFFFYEIYQIDGLKKFSFTYPYNLSYIFEFLKKNYKIEQFKLNIYYLKNINYKLIKLLQLNNIQIKFNNIIIQNYINSKIYYTYNQIKELNNFNINYNMIFIKNNKEIEEDSNEIDEYEQIEEDSNEIDEYEQIEEDSNEIFLKKLNINKLYIIFLKIFHFNKLNKNKLIIKKIIVNIVSDFIYNDESYKNFVKYTIYLKKIYKKQYKLIYNKIKKKIIKFSILKKIKIKKSIEIKFNNYNMVKFITLSELDKNLKLKKIKDKLFYLRYYYNIFNFLRNLSKGSSRNKRKKVNIYNLIQLNLKSLLFQFIYKIYQKKNYKKIIKKTHKIQINQILQYIPFIYLINTFLLLFQLNFRKYIKLPLLIYIKCKIFKIDNWEKNLNQLKLEKYIYCTFTGMDFSEKYFPKNWLNKGLQIKIVSPFDFNSNKINEIYFLTIFGGLKQHILLINKKKYNKINLKIIKIKYLFIFIISKFINIFKFNNMLTYKKFDFNFNNSFLQSYILYCILKLKYNTSIHFNNFNQLNFINQKNKKKNYNYFYNNIFNYILVDKIKKSNLFINKKKIKNIKKKNKIINQIKLNHVLRYNFDDELKLYYIFIKAMNKKYSISMINLQNIQIDLLNELNKKNENISLIYNIKIKYNYYNNLIIKQCIHQNFISLIPYDSYNYNNYYYNNYYIKKFFQQIILFIYFKNINKNFIEFNNLHFLKKLNLKFYNNFSHTIFINSIFEDLIFINIIINKFYLFKLKI</sequence>
<feature type="transmembrane region" description="Helical" evidence="2">
    <location>
        <begin position="12"/>
        <end position="30"/>
    </location>
</feature>
<feature type="transmembrane region" description="Helical" evidence="2">
    <location>
        <begin position="103"/>
        <end position="123"/>
    </location>
</feature>
<keyword evidence="3" id="KW-0934">Plastid</keyword>
<feature type="transmembrane region" description="Helical" evidence="2">
    <location>
        <begin position="632"/>
        <end position="651"/>
    </location>
</feature>
<reference evidence="3" key="1">
    <citation type="journal article" date="2018" name="J. ISSAAS">
        <title>Rhopalocnemis phalloides has one of the most reduced and mutated plastid genomes known.</title>
        <authorList>
            <person name="Schelkunov M.I."/>
            <person name="Nuraliev M.S."/>
            <person name="Logacheva M.D."/>
        </authorList>
    </citation>
    <scope>NUCLEOTIDE SEQUENCE</scope>
</reference>
<gene>
    <name evidence="3" type="primary">ycf1</name>
</gene>
<feature type="transmembrane region" description="Helical" evidence="2">
    <location>
        <begin position="758"/>
        <end position="775"/>
    </location>
</feature>
<protein>
    <submittedName>
        <fullName evidence="3">Inner membrane translocon protein Ycf1</fullName>
    </submittedName>
</protein>
<comment type="subcellular location">
    <subcellularLocation>
        <location evidence="1">Membrane</location>
        <topology evidence="1">Multi-pass membrane protein</topology>
    </subcellularLocation>
</comment>
<evidence type="ECO:0000256" key="2">
    <source>
        <dbReference type="SAM" id="Phobius"/>
    </source>
</evidence>
<dbReference type="AlphaFoldDB" id="A0A3Q8R2J7"/>
<feature type="transmembrane region" description="Helical" evidence="2">
    <location>
        <begin position="76"/>
        <end position="94"/>
    </location>
</feature>
<name>A0A3Q8R2J7_9MAGN</name>
<evidence type="ECO:0000256" key="1">
    <source>
        <dbReference type="ARBA" id="ARBA00004141"/>
    </source>
</evidence>
<feature type="transmembrane region" description="Helical" evidence="2">
    <location>
        <begin position="592"/>
        <end position="612"/>
    </location>
</feature>
<accession>A0A3Q8R2J7</accession>